<feature type="domain" description="VOC" evidence="1">
    <location>
        <begin position="6"/>
        <end position="128"/>
    </location>
</feature>
<dbReference type="PROSITE" id="PS51819">
    <property type="entry name" value="VOC"/>
    <property type="match status" value="2"/>
</dbReference>
<organism evidence="2 3">
    <name type="scientific">Paenibacillus contaminans</name>
    <dbReference type="NCBI Taxonomy" id="450362"/>
    <lineage>
        <taxon>Bacteria</taxon>
        <taxon>Bacillati</taxon>
        <taxon>Bacillota</taxon>
        <taxon>Bacilli</taxon>
        <taxon>Bacillales</taxon>
        <taxon>Paenibacillaceae</taxon>
        <taxon>Paenibacillus</taxon>
    </lineage>
</organism>
<reference evidence="2 3" key="1">
    <citation type="journal article" date="2009" name="Int. J. Syst. Evol. Microbiol.">
        <title>Paenibacillus contaminans sp. nov., isolated from a contaminated laboratory plate.</title>
        <authorList>
            <person name="Chou J.H."/>
            <person name="Lee J.H."/>
            <person name="Lin M.C."/>
            <person name="Chang P.S."/>
            <person name="Arun A.B."/>
            <person name="Young C.C."/>
            <person name="Chen W.M."/>
        </authorList>
    </citation>
    <scope>NUCLEOTIDE SEQUENCE [LARGE SCALE GENOMIC DNA]</scope>
    <source>
        <strain evidence="2 3">CKOBP-6</strain>
    </source>
</reference>
<evidence type="ECO:0000313" key="2">
    <source>
        <dbReference type="EMBL" id="RAV20272.1"/>
    </source>
</evidence>
<dbReference type="InterPro" id="IPR037523">
    <property type="entry name" value="VOC_core"/>
</dbReference>
<dbReference type="PANTHER" id="PTHR36503:SF1">
    <property type="entry name" value="BLR2520 PROTEIN"/>
    <property type="match status" value="1"/>
</dbReference>
<dbReference type="Proteomes" id="UP000250369">
    <property type="component" value="Unassembled WGS sequence"/>
</dbReference>
<dbReference type="CDD" id="cd06587">
    <property type="entry name" value="VOC"/>
    <property type="match status" value="1"/>
</dbReference>
<dbReference type="Pfam" id="PF00903">
    <property type="entry name" value="Glyoxalase"/>
    <property type="match status" value="2"/>
</dbReference>
<dbReference type="EMBL" id="QMFB01000009">
    <property type="protein sequence ID" value="RAV20272.1"/>
    <property type="molecule type" value="Genomic_DNA"/>
</dbReference>
<protein>
    <recommendedName>
        <fullName evidence="1">VOC domain-containing protein</fullName>
    </recommendedName>
</protein>
<dbReference type="SUPFAM" id="SSF54593">
    <property type="entry name" value="Glyoxalase/Bleomycin resistance protein/Dihydroxybiphenyl dioxygenase"/>
    <property type="match status" value="2"/>
</dbReference>
<gene>
    <name evidence="2" type="ORF">DQG23_16970</name>
</gene>
<dbReference type="InterPro" id="IPR029068">
    <property type="entry name" value="Glyas_Bleomycin-R_OHBP_Dase"/>
</dbReference>
<accession>A0A329MKW8</accession>
<evidence type="ECO:0000313" key="3">
    <source>
        <dbReference type="Proteomes" id="UP000250369"/>
    </source>
</evidence>
<dbReference type="InterPro" id="IPR004360">
    <property type="entry name" value="Glyas_Fos-R_dOase_dom"/>
</dbReference>
<feature type="domain" description="VOC" evidence="1">
    <location>
        <begin position="140"/>
        <end position="257"/>
    </location>
</feature>
<proteinExistence type="predicted"/>
<dbReference type="PANTHER" id="PTHR36503">
    <property type="entry name" value="BLR2520 PROTEIN"/>
    <property type="match status" value="1"/>
</dbReference>
<dbReference type="AlphaFoldDB" id="A0A329MKW8"/>
<comment type="caution">
    <text evidence="2">The sequence shown here is derived from an EMBL/GenBank/DDBJ whole genome shotgun (WGS) entry which is preliminary data.</text>
</comment>
<dbReference type="RefSeq" id="WP_113032168.1">
    <property type="nucleotide sequence ID" value="NZ_QMFB01000009.1"/>
</dbReference>
<keyword evidence="3" id="KW-1185">Reference proteome</keyword>
<evidence type="ECO:0000259" key="1">
    <source>
        <dbReference type="PROSITE" id="PS51819"/>
    </source>
</evidence>
<sequence>MANQIGSSLTALMVSDAKRSQQFYREMLGFDVTDWWAQRDGLQGIALKLLQASDPSDVRPNPPEKGGTRPYDVYAYVENWTALDSLYEEFRSKGAVISGEPVIYPDGGPWKEFIVQDPDGYNLAFGGIDGRKSHCFVQSHIDSVFLWVRNLDESVQLYAKFMGLEVREQDRFGHLHMFNLANGTTLILDSNGMENVPVPESAPGPVLFKVSASDLEGAYRHAQELGFQIVYGIVRYPAVSFFNIRDSDGNIITVSQNHP</sequence>
<name>A0A329MKW8_9BACL</name>
<dbReference type="Gene3D" id="3.10.180.10">
    <property type="entry name" value="2,3-Dihydroxybiphenyl 1,2-Dioxygenase, domain 1"/>
    <property type="match status" value="2"/>
</dbReference>
<dbReference type="OrthoDB" id="194298at2"/>